<evidence type="ECO:0000313" key="6">
    <source>
        <dbReference type="Proteomes" id="UP001515480"/>
    </source>
</evidence>
<feature type="region of interest" description="Disordered" evidence="4">
    <location>
        <begin position="1"/>
        <end position="30"/>
    </location>
</feature>
<dbReference type="SMART" id="SM00248">
    <property type="entry name" value="ANK"/>
    <property type="match status" value="8"/>
</dbReference>
<evidence type="ECO:0000256" key="1">
    <source>
        <dbReference type="ARBA" id="ARBA00022737"/>
    </source>
</evidence>
<dbReference type="Pfam" id="PF12796">
    <property type="entry name" value="Ank_2"/>
    <property type="match status" value="3"/>
</dbReference>
<dbReference type="PANTHER" id="PTHR24171:SF9">
    <property type="entry name" value="ANKYRIN REPEAT DOMAIN-CONTAINING PROTEIN 39"/>
    <property type="match status" value="1"/>
</dbReference>
<evidence type="ECO:0000256" key="4">
    <source>
        <dbReference type="SAM" id="MobiDB-lite"/>
    </source>
</evidence>
<feature type="repeat" description="ANK" evidence="3">
    <location>
        <begin position="96"/>
        <end position="128"/>
    </location>
</feature>
<dbReference type="PROSITE" id="PS50297">
    <property type="entry name" value="ANK_REP_REGION"/>
    <property type="match status" value="2"/>
</dbReference>
<feature type="region of interest" description="Disordered" evidence="4">
    <location>
        <begin position="147"/>
        <end position="175"/>
    </location>
</feature>
<feature type="compositionally biased region" description="Low complexity" evidence="4">
    <location>
        <begin position="583"/>
        <end position="606"/>
    </location>
</feature>
<organism evidence="5 6">
    <name type="scientific">Prymnesium parvum</name>
    <name type="common">Toxic golden alga</name>
    <dbReference type="NCBI Taxonomy" id="97485"/>
    <lineage>
        <taxon>Eukaryota</taxon>
        <taxon>Haptista</taxon>
        <taxon>Haptophyta</taxon>
        <taxon>Prymnesiophyceae</taxon>
        <taxon>Prymnesiales</taxon>
        <taxon>Prymnesiaceae</taxon>
        <taxon>Prymnesium</taxon>
    </lineage>
</organism>
<feature type="repeat" description="ANK" evidence="3">
    <location>
        <begin position="371"/>
        <end position="403"/>
    </location>
</feature>
<protein>
    <submittedName>
        <fullName evidence="5">Uncharacterized protein</fullName>
    </submittedName>
</protein>
<sequence>MHRTQCSQGELRAKAHPATAASPTALSLPPPRALAEDALLSRYASDGGDGGVGGVCTAPALKAKAWLDAAREGRLDVMKQALEEEPSLLFLRGVGLKQTAQHWAAGKGHVRMLRWLLHCGAAVDAANANGHTALHAAAAAGQIAAALAPSDASPPPPAGRPRGRMQREARREEVGAEELPPLLAAAAKGDVAALRAALDGADVRMCDEGGRGATHLAARGGHAACLRALIEAGAPMDALTSKGNSAVAVAAKHRQWAAAVLLLDHGAKGDALALLHAARGAESVDARGVQLRLCAAGGMWPGDSDGVDALMLAAAAGDGGALARLLELRADPRAVDHRGMSPLHHCAGKGDCRCATILVEARASLHASDQSGDTPLHIAGRRGHAELYGLLLDAGADRSAENARVVPGKGMLGRGVAARVAMPHGVAALPVRSALLTTSLAVLLSISPVPAAISAMEPPSFSRPSAAFLIAAETEMTADAPPPAPPKPARPAEISYLDLKALLNQCIDGSSDVCKVDRVDFDDAVGETATALVEGQSLRVLGIPEDNPNNDSSPYKLVAKLRDAKVPFTFPFSRTLKETSAASESGSPRLPSLPSLPTLTMPKLPF</sequence>
<feature type="region of interest" description="Disordered" evidence="4">
    <location>
        <begin position="577"/>
        <end position="606"/>
    </location>
</feature>
<feature type="compositionally biased region" description="Low complexity" evidence="4">
    <location>
        <begin position="16"/>
        <end position="27"/>
    </location>
</feature>
<dbReference type="Proteomes" id="UP001515480">
    <property type="component" value="Unassembled WGS sequence"/>
</dbReference>
<reference evidence="5 6" key="1">
    <citation type="journal article" date="2024" name="Science">
        <title>Giant polyketide synthase enzymes in the biosynthesis of giant marine polyether toxins.</title>
        <authorList>
            <person name="Fallon T.R."/>
            <person name="Shende V.V."/>
            <person name="Wierzbicki I.H."/>
            <person name="Pendleton A.L."/>
            <person name="Watervoot N.F."/>
            <person name="Auber R.P."/>
            <person name="Gonzalez D.J."/>
            <person name="Wisecaver J.H."/>
            <person name="Moore B.S."/>
        </authorList>
    </citation>
    <scope>NUCLEOTIDE SEQUENCE [LARGE SCALE GENOMIC DNA]</scope>
    <source>
        <strain evidence="5 6">12B1</strain>
    </source>
</reference>
<feature type="repeat" description="ANK" evidence="3">
    <location>
        <begin position="209"/>
        <end position="241"/>
    </location>
</feature>
<evidence type="ECO:0000256" key="2">
    <source>
        <dbReference type="ARBA" id="ARBA00023043"/>
    </source>
</evidence>
<keyword evidence="1" id="KW-0677">Repeat</keyword>
<dbReference type="PROSITE" id="PS50088">
    <property type="entry name" value="ANK_REPEAT"/>
    <property type="match status" value="4"/>
</dbReference>
<comment type="caution">
    <text evidence="5">The sequence shown here is derived from an EMBL/GenBank/DDBJ whole genome shotgun (WGS) entry which is preliminary data.</text>
</comment>
<dbReference type="EMBL" id="JBGBPQ010000013">
    <property type="protein sequence ID" value="KAL1512221.1"/>
    <property type="molecule type" value="Genomic_DNA"/>
</dbReference>
<dbReference type="AlphaFoldDB" id="A0AB34J4W3"/>
<feature type="repeat" description="ANK" evidence="3">
    <location>
        <begin position="338"/>
        <end position="370"/>
    </location>
</feature>
<dbReference type="Gene3D" id="1.25.40.20">
    <property type="entry name" value="Ankyrin repeat-containing domain"/>
    <property type="match status" value="3"/>
</dbReference>
<dbReference type="SUPFAM" id="SSF48403">
    <property type="entry name" value="Ankyrin repeat"/>
    <property type="match status" value="2"/>
</dbReference>
<keyword evidence="2 3" id="KW-0040">ANK repeat</keyword>
<dbReference type="PANTHER" id="PTHR24171">
    <property type="entry name" value="ANKYRIN REPEAT DOMAIN-CONTAINING PROTEIN 39-RELATED"/>
    <property type="match status" value="1"/>
</dbReference>
<name>A0AB34J4W3_PRYPA</name>
<keyword evidence="6" id="KW-1185">Reference proteome</keyword>
<proteinExistence type="predicted"/>
<accession>A0AB34J4W3</accession>
<evidence type="ECO:0000256" key="3">
    <source>
        <dbReference type="PROSITE-ProRule" id="PRU00023"/>
    </source>
</evidence>
<dbReference type="InterPro" id="IPR002110">
    <property type="entry name" value="Ankyrin_rpt"/>
</dbReference>
<feature type="compositionally biased region" description="Basic and acidic residues" evidence="4">
    <location>
        <begin position="165"/>
        <end position="174"/>
    </location>
</feature>
<dbReference type="InterPro" id="IPR036770">
    <property type="entry name" value="Ankyrin_rpt-contain_sf"/>
</dbReference>
<evidence type="ECO:0000313" key="5">
    <source>
        <dbReference type="EMBL" id="KAL1512221.1"/>
    </source>
</evidence>
<gene>
    <name evidence="5" type="ORF">AB1Y20_005484</name>
</gene>